<keyword evidence="3 6" id="KW-0812">Transmembrane</keyword>
<dbReference type="NCBIfam" id="TIGR00784">
    <property type="entry name" value="citMHS"/>
    <property type="match status" value="1"/>
</dbReference>
<comment type="subcellular location">
    <subcellularLocation>
        <location evidence="1">Membrane</location>
        <topology evidence="1">Multi-pass membrane protein</topology>
    </subcellularLocation>
</comment>
<evidence type="ECO:0000256" key="6">
    <source>
        <dbReference type="SAM" id="Phobius"/>
    </source>
</evidence>
<feature type="transmembrane region" description="Helical" evidence="6">
    <location>
        <begin position="266"/>
        <end position="296"/>
    </location>
</feature>
<dbReference type="InterPro" id="IPR004680">
    <property type="entry name" value="Cit_transptr-like_dom"/>
</dbReference>
<protein>
    <submittedName>
        <fullName evidence="8">Citrate transporter</fullName>
    </submittedName>
</protein>
<evidence type="ECO:0000259" key="7">
    <source>
        <dbReference type="Pfam" id="PF03600"/>
    </source>
</evidence>
<dbReference type="AlphaFoldDB" id="A0A437S860"/>
<comment type="caution">
    <text evidence="8">The sequence shown here is derived from an EMBL/GenBank/DDBJ whole genome shotgun (WGS) entry which is preliminary data.</text>
</comment>
<dbReference type="InterPro" id="IPR014738">
    <property type="entry name" value="Citrate_transporter"/>
</dbReference>
<evidence type="ECO:0000256" key="5">
    <source>
        <dbReference type="ARBA" id="ARBA00023136"/>
    </source>
</evidence>
<dbReference type="GO" id="GO:0015137">
    <property type="term" value="F:citrate transmembrane transporter activity"/>
    <property type="evidence" value="ECO:0007669"/>
    <property type="project" value="InterPro"/>
</dbReference>
<feature type="transmembrane region" description="Helical" evidence="6">
    <location>
        <begin position="86"/>
        <end position="104"/>
    </location>
</feature>
<sequence>MTLTILAWGMIIVFLALVMTKKMQPFTALVLVPLVFTIIGAFLGLYTEQVSVANEISASQVGLWDQIKIVGDWTVDGIQQTSKTGIMLLFAILFFAIMLNAGLFDPVTKSMIKMAKGDPVKVLVGTAVVAAAVSLNGDGTTTTLICCTAFIPIYKKLNLKMMNLGVLIILMNTIMNLLPWGGPTARVISVLAEQPGVNEQTILKALIPGMVVSVVYMLGVAYYLGLKERKRVGIQNLTDADIEALTAPASEEEEALKRPQNLVINAILTIGIVIMLVVGTFPSLFLFLVGTALALMINYKKISEQKARIQDNAGDALQVVILVLGAGIFMGLFTNSGMSDALAASLIKIIPESLGRFWGLITAIVSAPGTFFLSNDAFYYGVLPVFAEAGYQYGFTALEIGTASLLGQAFHLLSPLVAFIYLLLNLTGLDMGAWQKESAKWAIGIFVIFIGMAAITGAVPLFK</sequence>
<dbReference type="RefSeq" id="WP_127723721.1">
    <property type="nucleotide sequence ID" value="NZ_RLIH01000003.1"/>
</dbReference>
<keyword evidence="2" id="KW-0813">Transport</keyword>
<evidence type="ECO:0000313" key="8">
    <source>
        <dbReference type="EMBL" id="RVU55270.1"/>
    </source>
</evidence>
<keyword evidence="5 6" id="KW-0472">Membrane</keyword>
<evidence type="ECO:0000256" key="1">
    <source>
        <dbReference type="ARBA" id="ARBA00004141"/>
    </source>
</evidence>
<feature type="domain" description="Citrate transporter-like" evidence="7">
    <location>
        <begin position="15"/>
        <end position="406"/>
    </location>
</feature>
<proteinExistence type="predicted"/>
<dbReference type="EMBL" id="RLIH01000003">
    <property type="protein sequence ID" value="RVU55270.1"/>
    <property type="molecule type" value="Genomic_DNA"/>
</dbReference>
<evidence type="ECO:0000256" key="2">
    <source>
        <dbReference type="ARBA" id="ARBA00022448"/>
    </source>
</evidence>
<feature type="transmembrane region" description="Helical" evidence="6">
    <location>
        <begin position="163"/>
        <end position="182"/>
    </location>
</feature>
<feature type="transmembrane region" description="Helical" evidence="6">
    <location>
        <begin position="30"/>
        <end position="47"/>
    </location>
</feature>
<dbReference type="GO" id="GO:0016020">
    <property type="term" value="C:membrane"/>
    <property type="evidence" value="ECO:0007669"/>
    <property type="project" value="UniProtKB-SubCell"/>
</dbReference>
<feature type="transmembrane region" description="Helical" evidence="6">
    <location>
        <begin position="354"/>
        <end position="373"/>
    </location>
</feature>
<evidence type="ECO:0000256" key="3">
    <source>
        <dbReference type="ARBA" id="ARBA00022692"/>
    </source>
</evidence>
<gene>
    <name evidence="8" type="ORF">EF514_03090</name>
</gene>
<name>A0A437S860_9FIRM</name>
<keyword evidence="4 6" id="KW-1133">Transmembrane helix</keyword>
<feature type="transmembrane region" description="Helical" evidence="6">
    <location>
        <begin position="409"/>
        <end position="429"/>
    </location>
</feature>
<dbReference type="Proteomes" id="UP000288812">
    <property type="component" value="Unassembled WGS sequence"/>
</dbReference>
<evidence type="ECO:0000313" key="9">
    <source>
        <dbReference type="Proteomes" id="UP000288812"/>
    </source>
</evidence>
<feature type="transmembrane region" description="Helical" evidence="6">
    <location>
        <begin position="441"/>
        <end position="462"/>
    </location>
</feature>
<accession>A0A437S860</accession>
<evidence type="ECO:0000256" key="4">
    <source>
        <dbReference type="ARBA" id="ARBA00022989"/>
    </source>
</evidence>
<feature type="transmembrane region" description="Helical" evidence="6">
    <location>
        <begin position="202"/>
        <end position="224"/>
    </location>
</feature>
<keyword evidence="9" id="KW-1185">Reference proteome</keyword>
<feature type="transmembrane region" description="Helical" evidence="6">
    <location>
        <begin position="316"/>
        <end position="333"/>
    </location>
</feature>
<reference evidence="8 9" key="1">
    <citation type="submission" date="2018-11" db="EMBL/GenBank/DDBJ databases">
        <title>Genome sequencing and assembly of Anaerosphaera sp. nov., GS7-6-2.</title>
        <authorList>
            <person name="Rettenmaier R."/>
            <person name="Liebl W."/>
            <person name="Zverlov V."/>
        </authorList>
    </citation>
    <scope>NUCLEOTIDE SEQUENCE [LARGE SCALE GENOMIC DNA]</scope>
    <source>
        <strain evidence="8 9">GS7-6-2</strain>
    </source>
</reference>
<organism evidence="8 9">
    <name type="scientific">Anaerosphaera multitolerans</name>
    <dbReference type="NCBI Taxonomy" id="2487351"/>
    <lineage>
        <taxon>Bacteria</taxon>
        <taxon>Bacillati</taxon>
        <taxon>Bacillota</taxon>
        <taxon>Tissierellia</taxon>
        <taxon>Tissierellales</taxon>
        <taxon>Peptoniphilaceae</taxon>
        <taxon>Anaerosphaera</taxon>
    </lineage>
</organism>
<dbReference type="OrthoDB" id="5329450at2"/>
<dbReference type="Pfam" id="PF03600">
    <property type="entry name" value="CitMHS"/>
    <property type="match status" value="1"/>
</dbReference>